<dbReference type="PATRIC" id="fig|1429438.4.peg.1513"/>
<dbReference type="PANTHER" id="PTHR11748">
    <property type="entry name" value="D-LACTATE DEHYDROGENASE"/>
    <property type="match status" value="1"/>
</dbReference>
<dbReference type="Pfam" id="PF01565">
    <property type="entry name" value="FAD_binding_4"/>
    <property type="match status" value="1"/>
</dbReference>
<dbReference type="PANTHER" id="PTHR11748:SF103">
    <property type="entry name" value="GLYCOLATE OXIDASE SUBUNIT GLCE"/>
    <property type="match status" value="1"/>
</dbReference>
<evidence type="ECO:0000256" key="1">
    <source>
        <dbReference type="ARBA" id="ARBA00001974"/>
    </source>
</evidence>
<evidence type="ECO:0000256" key="2">
    <source>
        <dbReference type="ARBA" id="ARBA00022630"/>
    </source>
</evidence>
<dbReference type="InterPro" id="IPR016166">
    <property type="entry name" value="FAD-bd_PCMH"/>
</dbReference>
<dbReference type="EMBL" id="AZHW01000222">
    <property type="protein sequence ID" value="ETX01543.1"/>
    <property type="molecule type" value="Genomic_DNA"/>
</dbReference>
<evidence type="ECO:0000313" key="7">
    <source>
        <dbReference type="Proteomes" id="UP000019141"/>
    </source>
</evidence>
<dbReference type="PROSITE" id="PS51387">
    <property type="entry name" value="FAD_PCMH"/>
    <property type="match status" value="1"/>
</dbReference>
<dbReference type="Gene3D" id="3.30.465.10">
    <property type="match status" value="1"/>
</dbReference>
<gene>
    <name evidence="6" type="ORF">ETSY1_06965</name>
</gene>
<comment type="caution">
    <text evidence="6">The sequence shown here is derived from an EMBL/GenBank/DDBJ whole genome shotgun (WGS) entry which is preliminary data.</text>
</comment>
<dbReference type="GO" id="GO:0071949">
    <property type="term" value="F:FAD binding"/>
    <property type="evidence" value="ECO:0007669"/>
    <property type="project" value="InterPro"/>
</dbReference>
<dbReference type="SUPFAM" id="SSF56176">
    <property type="entry name" value="FAD-binding/transporter-associated domain-like"/>
    <property type="match status" value="1"/>
</dbReference>
<dbReference type="Pfam" id="PF02913">
    <property type="entry name" value="FAD-oxidase_C"/>
    <property type="match status" value="2"/>
</dbReference>
<dbReference type="Proteomes" id="UP000019141">
    <property type="component" value="Unassembled WGS sequence"/>
</dbReference>
<dbReference type="InterPro" id="IPR004113">
    <property type="entry name" value="FAD-bd_oxidored_4_C"/>
</dbReference>
<dbReference type="InterPro" id="IPR006094">
    <property type="entry name" value="Oxid_FAD_bind_N"/>
</dbReference>
<evidence type="ECO:0000256" key="4">
    <source>
        <dbReference type="ARBA" id="ARBA00023002"/>
    </source>
</evidence>
<keyword evidence="3" id="KW-0274">FAD</keyword>
<dbReference type="AlphaFoldDB" id="W4LU81"/>
<keyword evidence="4" id="KW-0560">Oxidoreductase</keyword>
<keyword evidence="2" id="KW-0285">Flavoprotein</keyword>
<organism evidence="6 7">
    <name type="scientific">Entotheonella factor</name>
    <dbReference type="NCBI Taxonomy" id="1429438"/>
    <lineage>
        <taxon>Bacteria</taxon>
        <taxon>Pseudomonadati</taxon>
        <taxon>Nitrospinota/Tectimicrobiota group</taxon>
        <taxon>Candidatus Tectimicrobiota</taxon>
        <taxon>Candidatus Entotheonellia</taxon>
        <taxon>Candidatus Entotheonellales</taxon>
        <taxon>Candidatus Entotheonellaceae</taxon>
        <taxon>Candidatus Entotheonella</taxon>
    </lineage>
</organism>
<dbReference type="InterPro" id="IPR036318">
    <property type="entry name" value="FAD-bd_PCMH-like_sf"/>
</dbReference>
<comment type="cofactor">
    <cofactor evidence="1">
        <name>FAD</name>
        <dbReference type="ChEBI" id="CHEBI:57692"/>
    </cofactor>
</comment>
<feature type="domain" description="FAD-binding PCMH-type" evidence="5">
    <location>
        <begin position="32"/>
        <end position="211"/>
    </location>
</feature>
<dbReference type="HOGENOM" id="CLU_017779_0_1_7"/>
<proteinExistence type="predicted"/>
<evidence type="ECO:0000313" key="6">
    <source>
        <dbReference type="EMBL" id="ETX01543.1"/>
    </source>
</evidence>
<dbReference type="GO" id="GO:0016491">
    <property type="term" value="F:oxidoreductase activity"/>
    <property type="evidence" value="ECO:0007669"/>
    <property type="project" value="UniProtKB-KW"/>
</dbReference>
<reference evidence="6 7" key="1">
    <citation type="journal article" date="2014" name="Nature">
        <title>An environmental bacterial taxon with a large and distinct metabolic repertoire.</title>
        <authorList>
            <person name="Wilson M.C."/>
            <person name="Mori T."/>
            <person name="Ruckert C."/>
            <person name="Uria A.R."/>
            <person name="Helf M.J."/>
            <person name="Takada K."/>
            <person name="Gernert C."/>
            <person name="Steffens U.A."/>
            <person name="Heycke N."/>
            <person name="Schmitt S."/>
            <person name="Rinke C."/>
            <person name="Helfrich E.J."/>
            <person name="Brachmann A.O."/>
            <person name="Gurgui C."/>
            <person name="Wakimoto T."/>
            <person name="Kracht M."/>
            <person name="Crusemann M."/>
            <person name="Hentschel U."/>
            <person name="Abe I."/>
            <person name="Matsunaga S."/>
            <person name="Kalinowski J."/>
            <person name="Takeyama H."/>
            <person name="Piel J."/>
        </authorList>
    </citation>
    <scope>NUCLEOTIDE SEQUENCE [LARGE SCALE GENOMIC DNA]</scope>
    <source>
        <strain evidence="7">TSY1</strain>
    </source>
</reference>
<dbReference type="InterPro" id="IPR016169">
    <property type="entry name" value="FAD-bd_PCMH_sub2"/>
</dbReference>
<accession>W4LU81</accession>
<protein>
    <recommendedName>
        <fullName evidence="5">FAD-binding PCMH-type domain-containing protein</fullName>
    </recommendedName>
</protein>
<evidence type="ECO:0000256" key="3">
    <source>
        <dbReference type="ARBA" id="ARBA00022827"/>
    </source>
</evidence>
<name>W4LU81_ENTF1</name>
<dbReference type="InterPro" id="IPR016164">
    <property type="entry name" value="FAD-linked_Oxase-like_C"/>
</dbReference>
<evidence type="ECO:0000259" key="5">
    <source>
        <dbReference type="PROSITE" id="PS51387"/>
    </source>
</evidence>
<keyword evidence="7" id="KW-1185">Reference proteome</keyword>
<dbReference type="SUPFAM" id="SSF55103">
    <property type="entry name" value="FAD-linked oxidases, C-terminal domain"/>
    <property type="match status" value="1"/>
</dbReference>
<sequence>MIAPETLATRVEALIGAAYVEADGEQLRNHAIDGSQPSVVVRPETVEQAAEVLAWAGRERLAVVPWGQGTQMHLGAPPQRYDIALSLSGLNRVLEYDAANLTVIAEAGTPLRDVYRLTVPERQFLPLGYPGTQASLGGLLVTNTSGFKRARYGGMRDLVLGVRVALPDGSLVQFGGRVVKNVAGYDMNKLYVGSYGAFGMVVATSYRLAALPEDDRVFAAVFPTLAQAVEAAAAVQASLLHPAAVMLLDHQAGQTLGLPLTVQPGQVVLLFNFDGLHEAVERELRESEQACQRNGMMEAAQLSGENLLGVWEQFEQWQMVPAADEAAQLRLRIGALPRQLTAVVETLENSQTFGLPGSFWYADYVHGQVFACVYIDAQETVERVVPWLAALRRRAREWHGYCQVTATPARLRQQLDIWGETPGTVALYRRYKEQFDPHAVLNPGRYIARL</sequence>